<dbReference type="STRING" id="1353158.SAMN04488587_0152"/>
<dbReference type="SUPFAM" id="SSF50475">
    <property type="entry name" value="FMN-binding split barrel"/>
    <property type="match status" value="1"/>
</dbReference>
<evidence type="ECO:0000256" key="7">
    <source>
        <dbReference type="ARBA" id="ARBA00023211"/>
    </source>
</evidence>
<dbReference type="GO" id="GO:0005737">
    <property type="term" value="C:cytoplasm"/>
    <property type="evidence" value="ECO:0007669"/>
    <property type="project" value="TreeGrafter"/>
</dbReference>
<protein>
    <recommendedName>
        <fullName evidence="12">Anhydromevalonate phosphate decarboxylase</fullName>
        <ecNumber evidence="11">4.1.1.126</ecNumber>
    </recommendedName>
</protein>
<keyword evidence="6" id="KW-0456">Lyase</keyword>
<comment type="similarity">
    <text evidence="3">Belongs to the UbiD family.</text>
</comment>
<keyword evidence="6" id="KW-0210">Decarboxylase</keyword>
<comment type="pathway">
    <text evidence="2">Isoprenoid biosynthesis; isopentenyl diphosphate biosynthesis via mevalonate pathway.</text>
</comment>
<evidence type="ECO:0000259" key="14">
    <source>
        <dbReference type="Pfam" id="PF01977"/>
    </source>
</evidence>
<keyword evidence="8" id="KW-0414">Isoprene biosynthesis</keyword>
<proteinExistence type="inferred from homology"/>
<evidence type="ECO:0000256" key="8">
    <source>
        <dbReference type="ARBA" id="ARBA00023229"/>
    </source>
</evidence>
<dbReference type="PANTHER" id="PTHR30108:SF21">
    <property type="entry name" value="4-HYDROXYBENZOATE DECARBOXYLASE"/>
    <property type="match status" value="1"/>
</dbReference>
<dbReference type="Pfam" id="PF20696">
    <property type="entry name" value="UbiD_C"/>
    <property type="match status" value="1"/>
</dbReference>
<evidence type="ECO:0000256" key="13">
    <source>
        <dbReference type="ARBA" id="ARBA00049936"/>
    </source>
</evidence>
<evidence type="ECO:0000313" key="18">
    <source>
        <dbReference type="Proteomes" id="UP000243338"/>
    </source>
</evidence>
<gene>
    <name evidence="17" type="ORF">SAMN04488587_0152</name>
</gene>
<dbReference type="NCBIfam" id="TIGR00148">
    <property type="entry name" value="UbiD family decarboxylase"/>
    <property type="match status" value="1"/>
</dbReference>
<feature type="domain" description="3-octaprenyl-4-hydroxybenzoate carboxy-lyase-like C-terminal" evidence="16">
    <location>
        <begin position="322"/>
        <end position="443"/>
    </location>
</feature>
<name>A0A1H9Y344_9EURY</name>
<feature type="domain" description="3-octaprenyl-4-hydroxybenzoate carboxy-lyase-like Rift-related" evidence="14">
    <location>
        <begin position="129"/>
        <end position="318"/>
    </location>
</feature>
<evidence type="ECO:0000256" key="11">
    <source>
        <dbReference type="ARBA" id="ARBA00049727"/>
    </source>
</evidence>
<sequence>MGATPFLEDSFLFLCTYKELNVKKTTMYLSRDPFYYIDTMSFRDFIDHLRASDRLVEITDPVSKVFEAPRLAKKSNGPILFHDIDGQKAIMNLLGSRDELADMFGVPKDGIIRRLSEVRPDGEVKIVASSPTQEVITEDVDLSKLPLMTHFEKDGGPYITAGVVVSEYDGMMNASIHRLMIVGKDKLAARLVPPRHSFVLHKKASENNEPLPVAIVLGADPVITFASTTRVPAGKEFEYAAALRGAPVELFECENGVKVPHAEIILEGYIDPVERVDEGPFVDITGTYDLVRKEPVIRITKVMHRHDPIYHGILPAGPEHLLMMGVPYEPKIYNAVSEVTTVKNVVLTEGGCCYLHAVVQIEKQTEGDAKNAIMAAFAAHTSLKHVVIVDEDIDIFDMQDVEFAIATRVKGDSDMMIIPNVRGSSLDPRGAPDGTTTKVGIDATKVLAEKENFERAKMPE</sequence>
<organism evidence="17 18">
    <name type="scientific">Methanococcoides vulcani</name>
    <dbReference type="NCBI Taxonomy" id="1353158"/>
    <lineage>
        <taxon>Archaea</taxon>
        <taxon>Methanobacteriati</taxon>
        <taxon>Methanobacteriota</taxon>
        <taxon>Stenosarchaea group</taxon>
        <taxon>Methanomicrobia</taxon>
        <taxon>Methanosarcinales</taxon>
        <taxon>Methanosarcinaceae</taxon>
        <taxon>Methanococcoides</taxon>
    </lineage>
</organism>
<dbReference type="AlphaFoldDB" id="A0A1H9Y344"/>
<dbReference type="Gene3D" id="3.40.1670.10">
    <property type="entry name" value="UbiD C-terminal domain-like"/>
    <property type="match status" value="1"/>
</dbReference>
<comment type="cofactor">
    <cofactor evidence="13">
        <name>prenylated FMN</name>
        <dbReference type="ChEBI" id="CHEBI:87746"/>
    </cofactor>
</comment>
<keyword evidence="7" id="KW-0464">Manganese</keyword>
<dbReference type="PANTHER" id="PTHR30108">
    <property type="entry name" value="3-OCTAPRENYL-4-HYDROXYBENZOATE CARBOXY-LYASE-RELATED"/>
    <property type="match status" value="1"/>
</dbReference>
<keyword evidence="5" id="KW-0288">FMN</keyword>
<dbReference type="GO" id="GO:0016831">
    <property type="term" value="F:carboxy-lyase activity"/>
    <property type="evidence" value="ECO:0007669"/>
    <property type="project" value="UniProtKB-KW"/>
</dbReference>
<keyword evidence="4" id="KW-0285">Flavoprotein</keyword>
<evidence type="ECO:0000256" key="6">
    <source>
        <dbReference type="ARBA" id="ARBA00022793"/>
    </source>
</evidence>
<evidence type="ECO:0000256" key="3">
    <source>
        <dbReference type="ARBA" id="ARBA00010021"/>
    </source>
</evidence>
<dbReference type="InterPro" id="IPR002830">
    <property type="entry name" value="UbiD"/>
</dbReference>
<dbReference type="Pfam" id="PF01977">
    <property type="entry name" value="UbiD"/>
    <property type="match status" value="1"/>
</dbReference>
<evidence type="ECO:0000259" key="16">
    <source>
        <dbReference type="Pfam" id="PF20696"/>
    </source>
</evidence>
<evidence type="ECO:0000256" key="4">
    <source>
        <dbReference type="ARBA" id="ARBA00022630"/>
    </source>
</evidence>
<dbReference type="SUPFAM" id="SSF143968">
    <property type="entry name" value="UbiD C-terminal domain-like"/>
    <property type="match status" value="1"/>
</dbReference>
<evidence type="ECO:0000256" key="9">
    <source>
        <dbReference type="ARBA" id="ARBA00049054"/>
    </source>
</evidence>
<dbReference type="GO" id="GO:0008299">
    <property type="term" value="P:isoprenoid biosynthetic process"/>
    <property type="evidence" value="ECO:0007669"/>
    <property type="project" value="UniProtKB-KW"/>
</dbReference>
<evidence type="ECO:0000256" key="10">
    <source>
        <dbReference type="ARBA" id="ARBA00049583"/>
    </source>
</evidence>
<keyword evidence="18" id="KW-1185">Reference proteome</keyword>
<dbReference type="InterPro" id="IPR049383">
    <property type="entry name" value="UbiD-like_N"/>
</dbReference>
<evidence type="ECO:0000313" key="17">
    <source>
        <dbReference type="EMBL" id="SES62755.1"/>
    </source>
</evidence>
<accession>A0A1H9Y344</accession>
<evidence type="ECO:0000256" key="12">
    <source>
        <dbReference type="ARBA" id="ARBA00049754"/>
    </source>
</evidence>
<dbReference type="EC" id="4.1.1.126" evidence="11"/>
<evidence type="ECO:0000256" key="5">
    <source>
        <dbReference type="ARBA" id="ARBA00022643"/>
    </source>
</evidence>
<evidence type="ECO:0000256" key="2">
    <source>
        <dbReference type="ARBA" id="ARBA00005092"/>
    </source>
</evidence>
<evidence type="ECO:0000259" key="15">
    <source>
        <dbReference type="Pfam" id="PF20695"/>
    </source>
</evidence>
<evidence type="ECO:0000256" key="1">
    <source>
        <dbReference type="ARBA" id="ARBA00001936"/>
    </source>
</evidence>
<dbReference type="FunFam" id="3.40.1670.10:FF:000003">
    <property type="entry name" value="Phenolic acid decarboxylase"/>
    <property type="match status" value="1"/>
</dbReference>
<dbReference type="EMBL" id="FOHQ01000001">
    <property type="protein sequence ID" value="SES62755.1"/>
    <property type="molecule type" value="Genomic_DNA"/>
</dbReference>
<dbReference type="InterPro" id="IPR048304">
    <property type="entry name" value="UbiD_Rift_dom"/>
</dbReference>
<comment type="cofactor">
    <cofactor evidence="1">
        <name>Mn(2+)</name>
        <dbReference type="ChEBI" id="CHEBI:29035"/>
    </cofactor>
</comment>
<reference evidence="18" key="1">
    <citation type="submission" date="2016-10" db="EMBL/GenBank/DDBJ databases">
        <authorList>
            <person name="Varghese N."/>
            <person name="Submissions S."/>
        </authorList>
    </citation>
    <scope>NUCLEOTIDE SEQUENCE [LARGE SCALE GENOMIC DNA]</scope>
    <source>
        <strain evidence="18">SLH 33</strain>
    </source>
</reference>
<dbReference type="InterPro" id="IPR049381">
    <property type="entry name" value="UbiD-like_C"/>
</dbReference>
<comment type="function">
    <text evidence="10">Catalyzes the conversion of trans-anhydromevalonate 5-phosphate (tAHMP) into isopentenyl phosphate. Involved in the archaeal mevalonate (MVA) pathway, which provides fundamental precursors for isoprenoid biosynthesis, such as isopentenyl diphosphate (IPP) and dimethylallyl diphosphate (DMAPP).</text>
</comment>
<comment type="catalytic activity">
    <reaction evidence="9">
        <text>(2E)-3-methyl-5-phosphooxypent-2-enoate + H(+) = isopentenyl phosphate + CO2</text>
        <dbReference type="Rhea" id="RHEA:78971"/>
        <dbReference type="ChEBI" id="CHEBI:15378"/>
        <dbReference type="ChEBI" id="CHEBI:16526"/>
        <dbReference type="ChEBI" id="CHEBI:65078"/>
        <dbReference type="ChEBI" id="CHEBI:229665"/>
        <dbReference type="EC" id="4.1.1.126"/>
    </reaction>
    <physiologicalReaction direction="left-to-right" evidence="9">
        <dbReference type="Rhea" id="RHEA:78972"/>
    </physiologicalReaction>
</comment>
<feature type="domain" description="3-octaprenyl-4-hydroxybenzoate carboxy-lyase-like N-terminal" evidence="15">
    <location>
        <begin position="46"/>
        <end position="117"/>
    </location>
</feature>
<dbReference type="Pfam" id="PF20695">
    <property type="entry name" value="UbiD_N"/>
    <property type="match status" value="1"/>
</dbReference>
<dbReference type="Proteomes" id="UP000243338">
    <property type="component" value="Unassembled WGS sequence"/>
</dbReference>